<evidence type="ECO:0000313" key="2">
    <source>
        <dbReference type="Proteomes" id="UP000028486"/>
    </source>
</evidence>
<proteinExistence type="predicted"/>
<dbReference type="HOGENOM" id="CLU_789737_0_0_7"/>
<keyword evidence="2" id="KW-1185">Reference proteome</keyword>
<protein>
    <submittedName>
        <fullName evidence="1">Oligoribonuclease NrnB</fullName>
    </submittedName>
</protein>
<dbReference type="OrthoDB" id="5800592at2"/>
<name>A0A076FAI8_9BACT</name>
<dbReference type="PANTHER" id="PTHR42146:SF1">
    <property type="entry name" value="OLIGORIBONUCLEASE NRNB"/>
    <property type="match status" value="1"/>
</dbReference>
<evidence type="ECO:0000313" key="1">
    <source>
        <dbReference type="EMBL" id="AII14976.1"/>
    </source>
</evidence>
<accession>A0A076FAI8</accession>
<dbReference type="KEGG" id="caj:CIG1485E_1142"/>
<dbReference type="PANTHER" id="PTHR42146">
    <property type="entry name" value="3',5'-CYCLIC-NUCLEOTIDE PHOSPHODIESTERASE"/>
    <property type="match status" value="1"/>
</dbReference>
<reference evidence="2" key="1">
    <citation type="journal article" date="2014" name="Genome Announc.">
        <title>Complete Genome Sequence of Campylobacter iguaniorum Strain 1485ET, Isolated from a Bearded Dragon (Pogona vitticeps).</title>
        <authorList>
            <person name="Gilbert M.J."/>
            <person name="Miller W.G."/>
            <person name="Yee E."/>
            <person name="Kik M."/>
            <person name="Wagenaar J.A."/>
            <person name="Duim B."/>
        </authorList>
    </citation>
    <scope>NUCLEOTIDE SEQUENCE [LARGE SCALE GENOMIC DNA]</scope>
    <source>
        <strain evidence="2">1485E</strain>
    </source>
</reference>
<gene>
    <name evidence="1" type="ORF">CIG1485E_1142</name>
</gene>
<dbReference type="Proteomes" id="UP000028486">
    <property type="component" value="Chromosome"/>
</dbReference>
<dbReference type="InterPro" id="IPR052968">
    <property type="entry name" value="Nucleotide_metab_enz"/>
</dbReference>
<dbReference type="STRING" id="1244531.CIG2463D_1233"/>
<dbReference type="SUPFAM" id="SSF64182">
    <property type="entry name" value="DHH phosphoesterases"/>
    <property type="match status" value="1"/>
</dbReference>
<sequence>MKIYHLSHTDLDGYSCQFVSSFYMKNVKFYNSNYGKEIEDKFNIILNQIGDEKAIILITDLNLSLAQCASFENAIKDKEIKLMLLDHHQTGLECANKFKWYYLDNSRCATKITYDFFSAMFGEDEKLKEYCDVVNAVDIWLKDDAHFELGKVCMGAIAGAKEVNKVMFENEHIEYIFYMMNTFMKYIGLSHSHIRLDEDMHSIKKEFFKLLDDDTLSNLNSAYLIRLLSSNKDKFTIQYKGHKGILTHNIGSTSVIGNDFLVANPDYDFFLDITSKKTLSFRANGNLDVSQVAKELVDGGGHVNASGGFYAGFKDAYIYEPIKAQIVDLINKKSL</sequence>
<dbReference type="RefSeq" id="WP_038454556.1">
    <property type="nucleotide sequence ID" value="NZ_CP009043.1"/>
</dbReference>
<dbReference type="AlphaFoldDB" id="A0A076FAI8"/>
<dbReference type="eggNOG" id="COG2404">
    <property type="taxonomic scope" value="Bacteria"/>
</dbReference>
<dbReference type="EMBL" id="CP009043">
    <property type="protein sequence ID" value="AII14976.1"/>
    <property type="molecule type" value="Genomic_DNA"/>
</dbReference>
<dbReference type="Gene3D" id="3.10.310.30">
    <property type="match status" value="1"/>
</dbReference>
<dbReference type="InterPro" id="IPR038763">
    <property type="entry name" value="DHH_sf"/>
</dbReference>
<organism evidence="1 2">
    <name type="scientific">Campylobacter iguaniorum</name>
    <dbReference type="NCBI Taxonomy" id="1244531"/>
    <lineage>
        <taxon>Bacteria</taxon>
        <taxon>Pseudomonadati</taxon>
        <taxon>Campylobacterota</taxon>
        <taxon>Epsilonproteobacteria</taxon>
        <taxon>Campylobacterales</taxon>
        <taxon>Campylobacteraceae</taxon>
        <taxon>Campylobacter</taxon>
    </lineage>
</organism>